<keyword evidence="2" id="KW-1185">Reference proteome</keyword>
<dbReference type="Pfam" id="PF10049">
    <property type="entry name" value="DUF2283"/>
    <property type="match status" value="1"/>
</dbReference>
<dbReference type="InterPro" id="IPR019270">
    <property type="entry name" value="DUF2283"/>
</dbReference>
<gene>
    <name evidence="1" type="ORF">SAMN02745702_02662</name>
</gene>
<evidence type="ECO:0000313" key="2">
    <source>
        <dbReference type="Proteomes" id="UP000189733"/>
    </source>
</evidence>
<evidence type="ECO:0000313" key="1">
    <source>
        <dbReference type="EMBL" id="SKA80534.1"/>
    </source>
</evidence>
<dbReference type="AlphaFoldDB" id="A0A1T4WT84"/>
<protein>
    <recommendedName>
        <fullName evidence="3">DUF2283 domain-containing protein</fullName>
    </recommendedName>
</protein>
<organism evidence="1 2">
    <name type="scientific">Desulfobaculum bizertense DSM 18034</name>
    <dbReference type="NCBI Taxonomy" id="1121442"/>
    <lineage>
        <taxon>Bacteria</taxon>
        <taxon>Pseudomonadati</taxon>
        <taxon>Thermodesulfobacteriota</taxon>
        <taxon>Desulfovibrionia</taxon>
        <taxon>Desulfovibrionales</taxon>
        <taxon>Desulfovibrionaceae</taxon>
        <taxon>Desulfobaculum</taxon>
    </lineage>
</organism>
<dbReference type="EMBL" id="FUYA01000010">
    <property type="protein sequence ID" value="SKA80534.1"/>
    <property type="molecule type" value="Genomic_DNA"/>
</dbReference>
<evidence type="ECO:0008006" key="3">
    <source>
        <dbReference type="Google" id="ProtNLM"/>
    </source>
</evidence>
<dbReference type="RefSeq" id="WP_078685924.1">
    <property type="nucleotide sequence ID" value="NZ_FUYA01000010.1"/>
</dbReference>
<sequence>MKVNYDAQNDVLKISLSSTPVRNCDFDKPGVVLGYGSDGSLVDLEIREASRKIDNPRSVDLAMNGRSVHGVRLL</sequence>
<name>A0A1T4WT84_9BACT</name>
<accession>A0A1T4WT84</accession>
<dbReference type="STRING" id="1121442.SAMN02745702_02662"/>
<dbReference type="Proteomes" id="UP000189733">
    <property type="component" value="Unassembled WGS sequence"/>
</dbReference>
<reference evidence="1 2" key="1">
    <citation type="submission" date="2017-02" db="EMBL/GenBank/DDBJ databases">
        <authorList>
            <person name="Peterson S.W."/>
        </authorList>
    </citation>
    <scope>NUCLEOTIDE SEQUENCE [LARGE SCALE GENOMIC DNA]</scope>
    <source>
        <strain evidence="1 2">DSM 18034</strain>
    </source>
</reference>
<proteinExistence type="predicted"/>
<dbReference type="OrthoDB" id="5465285at2"/>